<dbReference type="EMBL" id="FPBV01000001">
    <property type="protein sequence ID" value="SFU30233.1"/>
    <property type="molecule type" value="Genomic_DNA"/>
</dbReference>
<sequence>MVSRAQCQQYVGQWVRFRTPYGQHVGVVERVTPDAMIVVSPARYVPAQVTSMEVGTDEQKLDLALAWWGGYGPGVGGAYRPYGGWGWGGPWARWAVAFLTIYALWGLLWW</sequence>
<keyword evidence="3" id="KW-1185">Reference proteome</keyword>
<accession>A0A1I7F1W6</accession>
<protein>
    <submittedName>
        <fullName evidence="2">Uncharacterized protein</fullName>
    </submittedName>
</protein>
<name>A0A1I7F1W6_9BACL</name>
<dbReference type="RefSeq" id="WP_074948411.1">
    <property type="nucleotide sequence ID" value="NZ_FPBV01000001.1"/>
</dbReference>
<dbReference type="AlphaFoldDB" id="A0A1I7F1W6"/>
<keyword evidence="1" id="KW-1133">Transmembrane helix</keyword>
<evidence type="ECO:0000256" key="1">
    <source>
        <dbReference type="SAM" id="Phobius"/>
    </source>
</evidence>
<gene>
    <name evidence="2" type="ORF">SAMN05421543_10121</name>
</gene>
<keyword evidence="1" id="KW-0812">Transmembrane</keyword>
<evidence type="ECO:0000313" key="3">
    <source>
        <dbReference type="Proteomes" id="UP000183508"/>
    </source>
</evidence>
<feature type="transmembrane region" description="Helical" evidence="1">
    <location>
        <begin position="91"/>
        <end position="109"/>
    </location>
</feature>
<organism evidence="2 3">
    <name type="scientific">Alicyclobacillus macrosporangiidus</name>
    <dbReference type="NCBI Taxonomy" id="392015"/>
    <lineage>
        <taxon>Bacteria</taxon>
        <taxon>Bacillati</taxon>
        <taxon>Bacillota</taxon>
        <taxon>Bacilli</taxon>
        <taxon>Bacillales</taxon>
        <taxon>Alicyclobacillaceae</taxon>
        <taxon>Alicyclobacillus</taxon>
    </lineage>
</organism>
<reference evidence="3" key="1">
    <citation type="submission" date="2016-10" db="EMBL/GenBank/DDBJ databases">
        <authorList>
            <person name="Varghese N."/>
        </authorList>
    </citation>
    <scope>NUCLEOTIDE SEQUENCE [LARGE SCALE GENOMIC DNA]</scope>
    <source>
        <strain evidence="3">DSM 17980</strain>
    </source>
</reference>
<dbReference type="Proteomes" id="UP000183508">
    <property type="component" value="Unassembled WGS sequence"/>
</dbReference>
<dbReference type="STRING" id="392015.SAMN05421543_10121"/>
<dbReference type="OrthoDB" id="2376432at2"/>
<evidence type="ECO:0000313" key="2">
    <source>
        <dbReference type="EMBL" id="SFU30233.1"/>
    </source>
</evidence>
<keyword evidence="1" id="KW-0472">Membrane</keyword>
<proteinExistence type="predicted"/>